<name>A0A7J9DH83_9ROSI</name>
<accession>A0A7J9DH83</accession>
<dbReference type="AlphaFoldDB" id="A0A7J9DH83"/>
<evidence type="ECO:0000313" key="2">
    <source>
        <dbReference type="EMBL" id="MBA0760112.1"/>
    </source>
</evidence>
<keyword evidence="3" id="KW-1185">Reference proteome</keyword>
<comment type="caution">
    <text evidence="2">The sequence shown here is derived from an EMBL/GenBank/DDBJ whole genome shotgun (WGS) entry which is preliminary data.</text>
</comment>
<feature type="region of interest" description="Disordered" evidence="1">
    <location>
        <begin position="23"/>
        <end position="56"/>
    </location>
</feature>
<sequence length="56" mass="6740">MPWFRIHDKLYLLLEEQRRQQIRVEREQRSPLNPRRRDDGMSLSTAPTQLPGPTPQ</sequence>
<organism evidence="2 3">
    <name type="scientific">Gossypium trilobum</name>
    <dbReference type="NCBI Taxonomy" id="34281"/>
    <lineage>
        <taxon>Eukaryota</taxon>
        <taxon>Viridiplantae</taxon>
        <taxon>Streptophyta</taxon>
        <taxon>Embryophyta</taxon>
        <taxon>Tracheophyta</taxon>
        <taxon>Spermatophyta</taxon>
        <taxon>Magnoliopsida</taxon>
        <taxon>eudicotyledons</taxon>
        <taxon>Gunneridae</taxon>
        <taxon>Pentapetalae</taxon>
        <taxon>rosids</taxon>
        <taxon>malvids</taxon>
        <taxon>Malvales</taxon>
        <taxon>Malvaceae</taxon>
        <taxon>Malvoideae</taxon>
        <taxon>Gossypium</taxon>
    </lineage>
</organism>
<proteinExistence type="predicted"/>
<feature type="non-terminal residue" evidence="2">
    <location>
        <position position="56"/>
    </location>
</feature>
<evidence type="ECO:0000256" key="1">
    <source>
        <dbReference type="SAM" id="MobiDB-lite"/>
    </source>
</evidence>
<dbReference type="Proteomes" id="UP000593568">
    <property type="component" value="Unassembled WGS sequence"/>
</dbReference>
<dbReference type="EMBL" id="JABEZW010000002">
    <property type="protein sequence ID" value="MBA0760112.1"/>
    <property type="molecule type" value="Genomic_DNA"/>
</dbReference>
<reference evidence="2 3" key="1">
    <citation type="journal article" date="2019" name="Genome Biol. Evol.">
        <title>Insights into the evolution of the New World diploid cottons (Gossypium, subgenus Houzingenia) based on genome sequencing.</title>
        <authorList>
            <person name="Grover C.E."/>
            <person name="Arick M.A. 2nd"/>
            <person name="Thrash A."/>
            <person name="Conover J.L."/>
            <person name="Sanders W.S."/>
            <person name="Peterson D.G."/>
            <person name="Frelichowski J.E."/>
            <person name="Scheffler J.A."/>
            <person name="Scheffler B.E."/>
            <person name="Wendel J.F."/>
        </authorList>
    </citation>
    <scope>NUCLEOTIDE SEQUENCE [LARGE SCALE GENOMIC DNA]</scope>
    <source>
        <strain evidence="2">8</strain>
        <tissue evidence="2">Leaf</tissue>
    </source>
</reference>
<evidence type="ECO:0000313" key="3">
    <source>
        <dbReference type="Proteomes" id="UP000593568"/>
    </source>
</evidence>
<protein>
    <submittedName>
        <fullName evidence="2">Uncharacterized protein</fullName>
    </submittedName>
</protein>
<gene>
    <name evidence="2" type="ORF">Gotri_022890</name>
</gene>
<feature type="compositionally biased region" description="Basic and acidic residues" evidence="1">
    <location>
        <begin position="23"/>
        <end position="40"/>
    </location>
</feature>